<keyword evidence="2" id="KW-1133">Transmembrane helix</keyword>
<protein>
    <recommendedName>
        <fullName evidence="5">Transmembrane protein</fullName>
    </recommendedName>
</protein>
<name>A0A448X327_9PLAT</name>
<sequence length="135" mass="15227">MLPPSSRLQLNPSSSNRLLPPPSDMSTPPKFVAFTLPRRIVVLSTVSRLHNGSTCLHFRPHHHAPSRRQLMPRTLQSFVCVCLCCVCVLCVCIGILVRMWRLVTWASKTWRPAERNRFGSNTAAATTPLPWRLGK</sequence>
<proteinExistence type="predicted"/>
<evidence type="ECO:0000313" key="4">
    <source>
        <dbReference type="Proteomes" id="UP000784294"/>
    </source>
</evidence>
<gene>
    <name evidence="3" type="ORF">PXEA_LOCUS20043</name>
</gene>
<reference evidence="3" key="1">
    <citation type="submission" date="2018-11" db="EMBL/GenBank/DDBJ databases">
        <authorList>
            <consortium name="Pathogen Informatics"/>
        </authorList>
    </citation>
    <scope>NUCLEOTIDE SEQUENCE</scope>
</reference>
<feature type="transmembrane region" description="Helical" evidence="2">
    <location>
        <begin position="77"/>
        <end position="100"/>
    </location>
</feature>
<evidence type="ECO:0000256" key="2">
    <source>
        <dbReference type="SAM" id="Phobius"/>
    </source>
</evidence>
<evidence type="ECO:0000313" key="3">
    <source>
        <dbReference type="EMBL" id="VEL26603.1"/>
    </source>
</evidence>
<accession>A0A448X327</accession>
<organism evidence="3 4">
    <name type="scientific">Protopolystoma xenopodis</name>
    <dbReference type="NCBI Taxonomy" id="117903"/>
    <lineage>
        <taxon>Eukaryota</taxon>
        <taxon>Metazoa</taxon>
        <taxon>Spiralia</taxon>
        <taxon>Lophotrochozoa</taxon>
        <taxon>Platyhelminthes</taxon>
        <taxon>Monogenea</taxon>
        <taxon>Polyopisthocotylea</taxon>
        <taxon>Polystomatidea</taxon>
        <taxon>Polystomatidae</taxon>
        <taxon>Protopolystoma</taxon>
    </lineage>
</organism>
<evidence type="ECO:0000256" key="1">
    <source>
        <dbReference type="SAM" id="MobiDB-lite"/>
    </source>
</evidence>
<comment type="caution">
    <text evidence="3">The sequence shown here is derived from an EMBL/GenBank/DDBJ whole genome shotgun (WGS) entry which is preliminary data.</text>
</comment>
<dbReference type="AlphaFoldDB" id="A0A448X327"/>
<dbReference type="Proteomes" id="UP000784294">
    <property type="component" value="Unassembled WGS sequence"/>
</dbReference>
<keyword evidence="4" id="KW-1185">Reference proteome</keyword>
<feature type="compositionally biased region" description="Low complexity" evidence="1">
    <location>
        <begin position="1"/>
        <end position="18"/>
    </location>
</feature>
<feature type="region of interest" description="Disordered" evidence="1">
    <location>
        <begin position="1"/>
        <end position="24"/>
    </location>
</feature>
<keyword evidence="2" id="KW-0472">Membrane</keyword>
<evidence type="ECO:0008006" key="5">
    <source>
        <dbReference type="Google" id="ProtNLM"/>
    </source>
</evidence>
<keyword evidence="2" id="KW-0812">Transmembrane</keyword>
<dbReference type="EMBL" id="CAAALY010081422">
    <property type="protein sequence ID" value="VEL26603.1"/>
    <property type="molecule type" value="Genomic_DNA"/>
</dbReference>